<gene>
    <name evidence="7" type="ORF">C361_04603</name>
</gene>
<dbReference type="Pfam" id="PF04145">
    <property type="entry name" value="Ctr"/>
    <property type="match status" value="1"/>
</dbReference>
<dbReference type="Proteomes" id="UP000199727">
    <property type="component" value="Unassembled WGS sequence"/>
</dbReference>
<reference evidence="7 8" key="1">
    <citation type="submission" date="2017-06" db="EMBL/GenBank/DDBJ databases">
        <title>Global population genomics of the pathogenic fungus Cryptococcus neoformans var. grubii.</title>
        <authorList>
            <person name="Cuomo C."/>
            <person name="Litvintseva A."/>
            <person name="Chen Y."/>
            <person name="Young S."/>
            <person name="Zeng Q."/>
            <person name="Chapman S."/>
            <person name="Gujja S."/>
            <person name="Saif S."/>
            <person name="Birren B."/>
        </authorList>
    </citation>
    <scope>NUCLEOTIDE SEQUENCE [LARGE SCALE GENOMIC DNA]</scope>
    <source>
        <strain evidence="7 8">Tu259-1</strain>
    </source>
</reference>
<organism evidence="7 8">
    <name type="scientific">Cryptococcus neoformans Tu259-1</name>
    <dbReference type="NCBI Taxonomy" id="1230072"/>
    <lineage>
        <taxon>Eukaryota</taxon>
        <taxon>Fungi</taxon>
        <taxon>Dikarya</taxon>
        <taxon>Basidiomycota</taxon>
        <taxon>Agaricomycotina</taxon>
        <taxon>Tremellomycetes</taxon>
        <taxon>Tremellales</taxon>
        <taxon>Cryptococcaceae</taxon>
        <taxon>Cryptococcus</taxon>
        <taxon>Cryptococcus neoformans species complex</taxon>
    </lineage>
</organism>
<evidence type="ECO:0000256" key="5">
    <source>
        <dbReference type="RuleBase" id="RU367022"/>
    </source>
</evidence>
<evidence type="ECO:0000256" key="4">
    <source>
        <dbReference type="ARBA" id="ARBA00023136"/>
    </source>
</evidence>
<comment type="similarity">
    <text evidence="5">Belongs to the copper transporter (Ctr) (TC 1.A.56) family. SLC31A subfamily.</text>
</comment>
<keyword evidence="2 5" id="KW-0812">Transmembrane</keyword>
<comment type="caution">
    <text evidence="7">The sequence shown here is derived from an EMBL/GenBank/DDBJ whole genome shotgun (WGS) entry which is preliminary data.</text>
</comment>
<dbReference type="GO" id="GO:0005375">
    <property type="term" value="F:copper ion transmembrane transporter activity"/>
    <property type="evidence" value="ECO:0007669"/>
    <property type="project" value="UniProtKB-UniRule"/>
</dbReference>
<name>A0A854QI87_CRYNE</name>
<accession>A0A854QI87</accession>
<feature type="region of interest" description="Disordered" evidence="6">
    <location>
        <begin position="154"/>
        <end position="180"/>
    </location>
</feature>
<dbReference type="PANTHER" id="PTHR12483">
    <property type="entry name" value="SOLUTE CARRIER FAMILY 31 COPPER TRANSPORTERS"/>
    <property type="match status" value="1"/>
</dbReference>
<keyword evidence="4 5" id="KW-0472">Membrane</keyword>
<keyword evidence="3 5" id="KW-1133">Transmembrane helix</keyword>
<keyword evidence="5" id="KW-0406">Ion transport</keyword>
<dbReference type="GO" id="GO:0005886">
    <property type="term" value="C:plasma membrane"/>
    <property type="evidence" value="ECO:0007669"/>
    <property type="project" value="TreeGrafter"/>
</dbReference>
<sequence length="288" mass="31552">MDMSGMDGMDHMSSTSSNMSMSMKMYFHGTIGGDLLWFASWMPSSAGATVGVCIGLFILAIFERYLVAFRRACDAAWRRGQVGYVRPCSNGPLVFSSGKSTSLPPPVLFNRRSSTKRENDVYNPLTPSDYALESNQDGSVEPVTPYTPSIHALRESQEGSSAPSYAHSQQGQAQAQGSGVGCDPCAEGRVAEIERCKEKAVERGLVHSHLPKAVRRSLDPGREGRWSRPFRLAVDVPRGLLQALQTLIHYLLMLVVMTFNIWWMISVVIGCGVGEMLFGRFGSSHVGH</sequence>
<evidence type="ECO:0000313" key="7">
    <source>
        <dbReference type="EMBL" id="OXG18478.1"/>
    </source>
</evidence>
<keyword evidence="5" id="KW-0813">Transport</keyword>
<protein>
    <recommendedName>
        <fullName evidence="5">Copper transport protein</fullName>
    </recommendedName>
</protein>
<dbReference type="InterPro" id="IPR007274">
    <property type="entry name" value="Cop_transporter"/>
</dbReference>
<dbReference type="EMBL" id="AMKT01000056">
    <property type="protein sequence ID" value="OXG18478.1"/>
    <property type="molecule type" value="Genomic_DNA"/>
</dbReference>
<comment type="subcellular location">
    <subcellularLocation>
        <location evidence="1 5">Membrane</location>
        <topology evidence="1 5">Multi-pass membrane protein</topology>
    </subcellularLocation>
</comment>
<evidence type="ECO:0000256" key="3">
    <source>
        <dbReference type="ARBA" id="ARBA00022989"/>
    </source>
</evidence>
<evidence type="ECO:0000256" key="6">
    <source>
        <dbReference type="SAM" id="MobiDB-lite"/>
    </source>
</evidence>
<feature type="compositionally biased region" description="Polar residues" evidence="6">
    <location>
        <begin position="158"/>
        <end position="167"/>
    </location>
</feature>
<feature type="compositionally biased region" description="Low complexity" evidence="6">
    <location>
        <begin position="168"/>
        <end position="177"/>
    </location>
</feature>
<keyword evidence="5" id="KW-0186">Copper</keyword>
<keyword evidence="5" id="KW-0187">Copper transport</keyword>
<feature type="transmembrane region" description="Helical" evidence="5">
    <location>
        <begin position="247"/>
        <end position="269"/>
    </location>
</feature>
<feature type="transmembrane region" description="Helical" evidence="5">
    <location>
        <begin position="45"/>
        <end position="62"/>
    </location>
</feature>
<proteinExistence type="inferred from homology"/>
<evidence type="ECO:0000256" key="1">
    <source>
        <dbReference type="ARBA" id="ARBA00004141"/>
    </source>
</evidence>
<dbReference type="PANTHER" id="PTHR12483:SF27">
    <property type="entry name" value="COPPER TRANSPORT PROTEIN CTR1"/>
    <property type="match status" value="1"/>
</dbReference>
<evidence type="ECO:0000256" key="2">
    <source>
        <dbReference type="ARBA" id="ARBA00022692"/>
    </source>
</evidence>
<dbReference type="AlphaFoldDB" id="A0A854QI87"/>
<evidence type="ECO:0000313" key="8">
    <source>
        <dbReference type="Proteomes" id="UP000199727"/>
    </source>
</evidence>